<comment type="caution">
    <text evidence="1">The sequence shown here is derived from an EMBL/GenBank/DDBJ whole genome shotgun (WGS) entry which is preliminary data.</text>
</comment>
<accession>A0A1J4JUD6</accession>
<keyword evidence="2" id="KW-1185">Reference proteome</keyword>
<dbReference type="GO" id="GO:0005085">
    <property type="term" value="F:guanyl-nucleotide exchange factor activity"/>
    <property type="evidence" value="ECO:0007669"/>
    <property type="project" value="InterPro"/>
</dbReference>
<dbReference type="PANTHER" id="PTHR13677">
    <property type="entry name" value="LD41638P"/>
    <property type="match status" value="1"/>
</dbReference>
<evidence type="ECO:0000313" key="2">
    <source>
        <dbReference type="Proteomes" id="UP000179807"/>
    </source>
</evidence>
<dbReference type="InterPro" id="IPR024224">
    <property type="entry name" value="DENND6"/>
</dbReference>
<dbReference type="PANTHER" id="PTHR13677:SF0">
    <property type="entry name" value="LD41638P"/>
    <property type="match status" value="1"/>
</dbReference>
<dbReference type="GO" id="GO:0055037">
    <property type="term" value="C:recycling endosome"/>
    <property type="evidence" value="ECO:0007669"/>
    <property type="project" value="TreeGrafter"/>
</dbReference>
<name>A0A1J4JUD6_9EUKA</name>
<gene>
    <name evidence="1" type="ORF">TRFO_30065</name>
</gene>
<sequence>MIQDIWDSLFQNKRILVIGSTPAKASSAVFSIASMSYPLLQAHVIPYISITDPRFTNFIKKSPYKENVSMIVGVSNIIAEEITKGSFDIVLYIGFEQSTIQQFSTKNNKYQHRKNNQYLNNGTNNDLCSDSDFILRNKLFLNTERLKKSINDSLIEMANENIIDLLYGKIYVHKLVESLKKNKVSTNADYEEFAEKLIYTHLFCNERKRILTSELAQMKLILIDPSQLIGNERELKNIGKIYARAAINAVNSSIAKKMKLILKDIVLKYND</sequence>
<dbReference type="RefSeq" id="XP_068355889.1">
    <property type="nucleotide sequence ID" value="XM_068507139.1"/>
</dbReference>
<dbReference type="VEuPathDB" id="TrichDB:TRFO_30065"/>
<reference evidence="1" key="1">
    <citation type="submission" date="2016-10" db="EMBL/GenBank/DDBJ databases">
        <authorList>
            <person name="Benchimol M."/>
            <person name="Almeida L.G."/>
            <person name="Vasconcelos A.T."/>
            <person name="Perreira-Neves A."/>
            <person name="Rosa I.A."/>
            <person name="Tasca T."/>
            <person name="Bogo M.R."/>
            <person name="de Souza W."/>
        </authorList>
    </citation>
    <scope>NUCLEOTIDE SEQUENCE [LARGE SCALE GENOMIC DNA]</scope>
    <source>
        <strain evidence="1">K</strain>
    </source>
</reference>
<dbReference type="Gene3D" id="3.40.50.11500">
    <property type="match status" value="1"/>
</dbReference>
<evidence type="ECO:0000313" key="1">
    <source>
        <dbReference type="EMBL" id="OHT02753.1"/>
    </source>
</evidence>
<proteinExistence type="predicted"/>
<dbReference type="EMBL" id="MLAK01000854">
    <property type="protein sequence ID" value="OHT02753.1"/>
    <property type="molecule type" value="Genomic_DNA"/>
</dbReference>
<dbReference type="GeneID" id="94841843"/>
<dbReference type="Proteomes" id="UP000179807">
    <property type="component" value="Unassembled WGS sequence"/>
</dbReference>
<dbReference type="InterPro" id="IPR043153">
    <property type="entry name" value="DENN_C"/>
</dbReference>
<protein>
    <submittedName>
        <fullName evidence="1">Uncharacterized protein</fullName>
    </submittedName>
</protein>
<dbReference type="AlphaFoldDB" id="A0A1J4JUD6"/>
<organism evidence="1 2">
    <name type="scientific">Tritrichomonas foetus</name>
    <dbReference type="NCBI Taxonomy" id="1144522"/>
    <lineage>
        <taxon>Eukaryota</taxon>
        <taxon>Metamonada</taxon>
        <taxon>Parabasalia</taxon>
        <taxon>Tritrichomonadida</taxon>
        <taxon>Tritrichomonadidae</taxon>
        <taxon>Tritrichomonas</taxon>
    </lineage>
</organism>